<accession>A0A1E5Q034</accession>
<feature type="transmembrane region" description="Helical" evidence="1">
    <location>
        <begin position="35"/>
        <end position="59"/>
    </location>
</feature>
<dbReference type="OrthoDB" id="3628931at2"/>
<keyword evidence="4" id="KW-1185">Reference proteome</keyword>
<dbReference type="Proteomes" id="UP000095705">
    <property type="component" value="Unassembled WGS sequence"/>
</dbReference>
<comment type="caution">
    <text evidence="3">The sequence shown here is derived from an EMBL/GenBank/DDBJ whole genome shotgun (WGS) entry which is preliminary data.</text>
</comment>
<evidence type="ECO:0000256" key="1">
    <source>
        <dbReference type="SAM" id="Phobius"/>
    </source>
</evidence>
<keyword evidence="1" id="KW-0812">Transmembrane</keyword>
<feature type="transmembrane region" description="Helical" evidence="1">
    <location>
        <begin position="6"/>
        <end position="23"/>
    </location>
</feature>
<keyword evidence="1" id="KW-0472">Membrane</keyword>
<name>A0A1E5Q034_9ACTN</name>
<dbReference type="STRING" id="36818.BGK67_30690"/>
<evidence type="ECO:0000259" key="2">
    <source>
        <dbReference type="Pfam" id="PF13828"/>
    </source>
</evidence>
<evidence type="ECO:0000313" key="4">
    <source>
        <dbReference type="Proteomes" id="UP000095705"/>
    </source>
</evidence>
<keyword evidence="1" id="KW-1133">Transmembrane helix</keyword>
<evidence type="ECO:0000313" key="3">
    <source>
        <dbReference type="EMBL" id="OEJ35103.1"/>
    </source>
</evidence>
<dbReference type="Pfam" id="PF13828">
    <property type="entry name" value="DUF4190"/>
    <property type="match status" value="1"/>
</dbReference>
<protein>
    <recommendedName>
        <fullName evidence="2">DUF4190 domain-containing protein</fullName>
    </recommendedName>
</protein>
<dbReference type="EMBL" id="MEHK01000001">
    <property type="protein sequence ID" value="OEJ35103.1"/>
    <property type="molecule type" value="Genomic_DNA"/>
</dbReference>
<reference evidence="3 4" key="1">
    <citation type="submission" date="2016-08" db="EMBL/GenBank/DDBJ databases">
        <title>The complete genome of Streptomyces subrutilus 10-1-1.</title>
        <authorList>
            <person name="Chen X."/>
        </authorList>
    </citation>
    <scope>NUCLEOTIDE SEQUENCE [LARGE SCALE GENOMIC DNA]</scope>
    <source>
        <strain evidence="3 4">10-1-1</strain>
    </source>
</reference>
<dbReference type="InterPro" id="IPR025241">
    <property type="entry name" value="DUF4190"/>
</dbReference>
<proteinExistence type="predicted"/>
<gene>
    <name evidence="3" type="ORF">BGK67_30690</name>
</gene>
<sequence>MAFIMSILCAIPLVPLVLGIIALRQIRERRQKGRGLAIAAIVIHGVTLVLYALALVFGFSGVLDGAPRRDVTGQVTEEGSSEVKDIRMGDCFNTDDNLAEYQDESGGDVPLTVTVVPCDQPHEGEAYAVFDLEEGPYPGREAVTKTTDEVLRYGPHRLRGPLRATLGQTAALHLLPDRRHLERR</sequence>
<feature type="domain" description="DUF4190" evidence="2">
    <location>
        <begin position="3"/>
        <end position="54"/>
    </location>
</feature>
<organism evidence="3 4">
    <name type="scientific">Streptomyces subrutilus</name>
    <dbReference type="NCBI Taxonomy" id="36818"/>
    <lineage>
        <taxon>Bacteria</taxon>
        <taxon>Bacillati</taxon>
        <taxon>Actinomycetota</taxon>
        <taxon>Actinomycetes</taxon>
        <taxon>Kitasatosporales</taxon>
        <taxon>Streptomycetaceae</taxon>
        <taxon>Streptomyces</taxon>
    </lineage>
</organism>
<dbReference type="AlphaFoldDB" id="A0A1E5Q034"/>
<dbReference type="RefSeq" id="WP_069923290.1">
    <property type="nucleotide sequence ID" value="NZ_MEHK01000001.1"/>
</dbReference>